<dbReference type="OrthoDB" id="9759185at2"/>
<keyword evidence="7" id="KW-0653">Protein transport</keyword>
<evidence type="ECO:0000256" key="7">
    <source>
        <dbReference type="RuleBase" id="RU364093"/>
    </source>
</evidence>
<feature type="transmembrane region" description="Helical" evidence="7">
    <location>
        <begin position="55"/>
        <end position="72"/>
    </location>
</feature>
<feature type="transmembrane region" description="Helical" evidence="7">
    <location>
        <begin position="103"/>
        <end position="120"/>
    </location>
</feature>
<dbReference type="Proteomes" id="UP000062160">
    <property type="component" value="Unassembled WGS sequence"/>
</dbReference>
<keyword evidence="4 7" id="KW-0812">Transmembrane</keyword>
<comment type="subcellular location">
    <subcellularLocation>
        <location evidence="1 7">Cell membrane</location>
        <topology evidence="1 7">Multi-pass membrane protein</topology>
    </subcellularLocation>
</comment>
<keyword evidence="8" id="KW-0282">Flagellum</keyword>
<keyword evidence="7" id="KW-1006">Bacterial flagellum protein export</keyword>
<feature type="transmembrane region" description="Helical" evidence="7">
    <location>
        <begin position="230"/>
        <end position="249"/>
    </location>
</feature>
<gene>
    <name evidence="7" type="primary">flhA</name>
    <name evidence="8" type="ORF">TSYNT_9502</name>
</gene>
<dbReference type="PANTHER" id="PTHR30161">
    <property type="entry name" value="FLAGELLAR EXPORT PROTEIN, MEMBRANE FLHA SUBUNIT-RELATED"/>
    <property type="match status" value="1"/>
</dbReference>
<keyword evidence="7" id="KW-1005">Bacterial flagellum biogenesis</keyword>
<name>A0A0U9HHH5_9FIRM</name>
<dbReference type="InterPro" id="IPR042193">
    <property type="entry name" value="FHIPEP_3"/>
</dbReference>
<dbReference type="InterPro" id="IPR006301">
    <property type="entry name" value="FlhA"/>
</dbReference>
<dbReference type="InterPro" id="IPR042194">
    <property type="entry name" value="FHIPEP_1"/>
</dbReference>
<evidence type="ECO:0000313" key="9">
    <source>
        <dbReference type="Proteomes" id="UP000062160"/>
    </source>
</evidence>
<organism evidence="8">
    <name type="scientific">Tepidanaerobacter syntrophicus</name>
    <dbReference type="NCBI Taxonomy" id="224999"/>
    <lineage>
        <taxon>Bacteria</taxon>
        <taxon>Bacillati</taxon>
        <taxon>Bacillota</taxon>
        <taxon>Clostridia</taxon>
        <taxon>Thermosediminibacterales</taxon>
        <taxon>Tepidanaerobacteraceae</taxon>
        <taxon>Tepidanaerobacter</taxon>
    </lineage>
</organism>
<keyword evidence="8" id="KW-0969">Cilium</keyword>
<evidence type="ECO:0000313" key="8">
    <source>
        <dbReference type="EMBL" id="GAQ26238.1"/>
    </source>
</evidence>
<dbReference type="InterPro" id="IPR042196">
    <property type="entry name" value="FHIPEP_4"/>
</dbReference>
<evidence type="ECO:0000256" key="3">
    <source>
        <dbReference type="ARBA" id="ARBA00022475"/>
    </source>
</evidence>
<dbReference type="PIRSF" id="PIRSF005419">
    <property type="entry name" value="FlhA"/>
    <property type="match status" value="1"/>
</dbReference>
<dbReference type="GO" id="GO:0009306">
    <property type="term" value="P:protein secretion"/>
    <property type="evidence" value="ECO:0007669"/>
    <property type="project" value="InterPro"/>
</dbReference>
<dbReference type="EMBL" id="DF977003">
    <property type="protein sequence ID" value="GAQ26238.1"/>
    <property type="molecule type" value="Genomic_DNA"/>
</dbReference>
<dbReference type="AlphaFoldDB" id="A0A0U9HHH5"/>
<dbReference type="PROSITE" id="PS00994">
    <property type="entry name" value="FHIPEP"/>
    <property type="match status" value="1"/>
</dbReference>
<comment type="function">
    <text evidence="7">Required for formation of the rod structure of the flagellar apparatus. Together with FliI and FliH, may constitute the export apparatus of flagellin.</text>
</comment>
<evidence type="ECO:0000256" key="1">
    <source>
        <dbReference type="ARBA" id="ARBA00004651"/>
    </source>
</evidence>
<dbReference type="RefSeq" id="WP_059034130.1">
    <property type="nucleotide sequence ID" value="NZ_DF977003.1"/>
</dbReference>
<dbReference type="Gene3D" id="3.40.50.12790">
    <property type="entry name" value="FHIPEP family, domain 4"/>
    <property type="match status" value="1"/>
</dbReference>
<accession>A0A0U9HHH5</accession>
<dbReference type="GO" id="GO:0005886">
    <property type="term" value="C:plasma membrane"/>
    <property type="evidence" value="ECO:0007669"/>
    <property type="project" value="UniProtKB-SubCell"/>
</dbReference>
<keyword evidence="8" id="KW-0966">Cell projection</keyword>
<keyword evidence="7" id="KW-0813">Transport</keyword>
<reference evidence="8" key="1">
    <citation type="journal article" date="2016" name="Genome Announc.">
        <title>Draft Genome Sequence of the Syntrophic Lactate-Degrading Bacterium Tepidanaerobacter syntrophicus JLT.</title>
        <authorList>
            <person name="Matsuura N."/>
            <person name="Ohashi A."/>
            <person name="Tourlousse D.M."/>
            <person name="Sekiguchi Y."/>
        </authorList>
    </citation>
    <scope>NUCLEOTIDE SEQUENCE [LARGE SCALE GENOMIC DNA]</scope>
    <source>
        <strain evidence="8">JL</strain>
    </source>
</reference>
<dbReference type="PANTHER" id="PTHR30161:SF1">
    <property type="entry name" value="FLAGELLAR BIOSYNTHESIS PROTEIN FLHA-RELATED"/>
    <property type="match status" value="1"/>
</dbReference>
<protein>
    <recommendedName>
        <fullName evidence="7">Flagellar biosynthesis protein FlhA</fullName>
    </recommendedName>
</protein>
<dbReference type="Gene3D" id="3.40.30.60">
    <property type="entry name" value="FHIPEP family, domain 1"/>
    <property type="match status" value="1"/>
</dbReference>
<feature type="transmembrane region" description="Helical" evidence="7">
    <location>
        <begin position="6"/>
        <end position="23"/>
    </location>
</feature>
<feature type="transmembrane region" description="Helical" evidence="7">
    <location>
        <begin position="270"/>
        <end position="303"/>
    </location>
</feature>
<dbReference type="PRINTS" id="PR00949">
    <property type="entry name" value="TYPE3IMAPROT"/>
</dbReference>
<keyword evidence="9" id="KW-1185">Reference proteome</keyword>
<dbReference type="GO" id="GO:0044780">
    <property type="term" value="P:bacterial-type flagellum assembly"/>
    <property type="evidence" value="ECO:0007669"/>
    <property type="project" value="InterPro"/>
</dbReference>
<dbReference type="InterPro" id="IPR025505">
    <property type="entry name" value="FHIPEP_CS"/>
</dbReference>
<comment type="similarity">
    <text evidence="2 7">Belongs to the FHIPEP (flagella/HR/invasion proteins export pore) family.</text>
</comment>
<proteinExistence type="inferred from homology"/>
<keyword evidence="5 7" id="KW-1133">Transmembrane helix</keyword>
<dbReference type="NCBIfam" id="TIGR01398">
    <property type="entry name" value="FlhA"/>
    <property type="match status" value="1"/>
</dbReference>
<evidence type="ECO:0000256" key="6">
    <source>
        <dbReference type="ARBA" id="ARBA00023136"/>
    </source>
</evidence>
<feature type="transmembrane region" description="Helical" evidence="7">
    <location>
        <begin position="188"/>
        <end position="210"/>
    </location>
</feature>
<evidence type="ECO:0000256" key="2">
    <source>
        <dbReference type="ARBA" id="ARBA00008835"/>
    </source>
</evidence>
<dbReference type="STRING" id="224999.GCA_001485475_02282"/>
<keyword evidence="6 7" id="KW-0472">Membrane</keyword>
<dbReference type="Pfam" id="PF00771">
    <property type="entry name" value="FHIPEP"/>
    <property type="match status" value="1"/>
</dbReference>
<evidence type="ECO:0000256" key="4">
    <source>
        <dbReference type="ARBA" id="ARBA00022692"/>
    </source>
</evidence>
<keyword evidence="3 7" id="KW-1003">Cell membrane</keyword>
<dbReference type="InterPro" id="IPR001712">
    <property type="entry name" value="T3SS_FHIPEP"/>
</dbReference>
<sequence>MQIGDIVMAVIAVLIVIMMIIPVPAALLDLLLTFNITLALLILLISMNTEKPLDFSIFPSLLLITTLLRLSLNISSTRLILINGYAGKVIEAFGNFVVKGNPLVGFIIFIIIEVIQFMVITRGAERVAEVAARFTLDAMPGKQMSIDADLNAGIIDEVQARARREEIQREADFYGAMDGASKFVKGDAIAGIIITIINIIGGFITGMVFQGLEFAEALNRYTLLTVGDGLISQIPALLISTATGIVVTKSATSGHLGKDIIKQFTAYPRLLLLSSGVLALFAIIPGLPFIPFIALAGMLGYAGTTLKKSSERESQKVEELQKEKELEEMKKPENIYSLLQVDPIEVEFGYNIIPLADASQGGDLLDRVVMIRRQCALDLGIVVPMIRLRDNMQLRPNEYIIKIKGVEAGRYEIRIDSYLIMNPTGESIEIEGIETREPAFGLPAMWISADKKEIAEMKGYTVVDASSVLATHLTEIIKRYAHELLGRQEVKNLLDNLKEQYPALVDEIVPKLLTIGEVQKVLSNLLKENIPIRDLVTILETLGDYAMLTKDTDILTEYVRQRLKRVITERFVPNKIAQVITLDRQIEEMILNSITSDETGSRAALDPVVVQKIRNSFVQTVNELHAKGISPIVLTSPMVRVYFKKIVEDYISLVPVLSYNELEPDVEVRSVGVVSLK</sequence>
<feature type="transmembrane region" description="Helical" evidence="7">
    <location>
        <begin position="30"/>
        <end position="49"/>
    </location>
</feature>
<evidence type="ECO:0000256" key="5">
    <source>
        <dbReference type="ARBA" id="ARBA00022989"/>
    </source>
</evidence>
<dbReference type="Gene3D" id="1.10.8.540">
    <property type="entry name" value="FHIPEP family, domain 3"/>
    <property type="match status" value="1"/>
</dbReference>